<name>A0A916NB54_9FLAO</name>
<comment type="catalytic activity">
    <reaction evidence="12">
        <text>a hydroperoxide + [thioredoxin]-dithiol = an alcohol + [thioredoxin]-disulfide + H2O</text>
        <dbReference type="Rhea" id="RHEA:62620"/>
        <dbReference type="Rhea" id="RHEA-COMP:10698"/>
        <dbReference type="Rhea" id="RHEA-COMP:10700"/>
        <dbReference type="ChEBI" id="CHEBI:15377"/>
        <dbReference type="ChEBI" id="CHEBI:29950"/>
        <dbReference type="ChEBI" id="CHEBI:30879"/>
        <dbReference type="ChEBI" id="CHEBI:35924"/>
        <dbReference type="ChEBI" id="CHEBI:50058"/>
        <dbReference type="EC" id="1.11.1.24"/>
    </reaction>
</comment>
<dbReference type="InterPro" id="IPR013766">
    <property type="entry name" value="Thioredoxin_domain"/>
</dbReference>
<sequence length="153" mass="17356">MKRLKAGDKAPYFEGTIEDGSTVTLDDYKGKKLILFIYPKDNTPGCTAQNCNLAENYDALKKKGFELLGMSADSEKKHQNFIAKYNLPFHLIADVDHKIIEDYGSWGLKKFMGKEYDGIHRTTFIIEDGVITHAIEKVKTKDHTNQILELIGE</sequence>
<evidence type="ECO:0000256" key="10">
    <source>
        <dbReference type="ARBA" id="ARBA00038489"/>
    </source>
</evidence>
<evidence type="ECO:0000313" key="15">
    <source>
        <dbReference type="EMBL" id="CAG5080366.1"/>
    </source>
</evidence>
<dbReference type="NCBIfam" id="NF006960">
    <property type="entry name" value="PRK09437.1"/>
    <property type="match status" value="1"/>
</dbReference>
<keyword evidence="7" id="KW-1015">Disulfide bond</keyword>
<dbReference type="RefSeq" id="WP_258541485.1">
    <property type="nucleotide sequence ID" value="NZ_OU015584.1"/>
</dbReference>
<dbReference type="CDD" id="cd03017">
    <property type="entry name" value="PRX_BCP"/>
    <property type="match status" value="1"/>
</dbReference>
<evidence type="ECO:0000256" key="2">
    <source>
        <dbReference type="ARBA" id="ARBA00011245"/>
    </source>
</evidence>
<accession>A0A916NB54</accession>
<proteinExistence type="inferred from homology"/>
<comment type="similarity">
    <text evidence="10">Belongs to the peroxiredoxin family. BCP/PrxQ subfamily.</text>
</comment>
<dbReference type="InterPro" id="IPR000866">
    <property type="entry name" value="AhpC/TSA"/>
</dbReference>
<evidence type="ECO:0000256" key="11">
    <source>
        <dbReference type="ARBA" id="ARBA00042639"/>
    </source>
</evidence>
<dbReference type="Pfam" id="PF00578">
    <property type="entry name" value="AhpC-TSA"/>
    <property type="match status" value="1"/>
</dbReference>
<dbReference type="InterPro" id="IPR050924">
    <property type="entry name" value="Peroxiredoxin_BCP/PrxQ"/>
</dbReference>
<evidence type="ECO:0000256" key="5">
    <source>
        <dbReference type="ARBA" id="ARBA00022862"/>
    </source>
</evidence>
<keyword evidence="6 15" id="KW-0560">Oxidoreductase</keyword>
<dbReference type="SUPFAM" id="SSF52833">
    <property type="entry name" value="Thioredoxin-like"/>
    <property type="match status" value="1"/>
</dbReference>
<dbReference type="GO" id="GO:0045454">
    <property type="term" value="P:cell redox homeostasis"/>
    <property type="evidence" value="ECO:0007669"/>
    <property type="project" value="TreeGrafter"/>
</dbReference>
<evidence type="ECO:0000256" key="13">
    <source>
        <dbReference type="PIRSR" id="PIRSR000239-1"/>
    </source>
</evidence>
<evidence type="ECO:0000256" key="3">
    <source>
        <dbReference type="ARBA" id="ARBA00013017"/>
    </source>
</evidence>
<evidence type="ECO:0000256" key="7">
    <source>
        <dbReference type="ARBA" id="ARBA00023157"/>
    </source>
</evidence>
<dbReference type="EC" id="1.11.1.24" evidence="3"/>
<protein>
    <recommendedName>
        <fullName evidence="3">thioredoxin-dependent peroxiredoxin</fullName>
        <ecNumber evidence="3">1.11.1.24</ecNumber>
    </recommendedName>
    <alternativeName>
        <fullName evidence="9">Thioredoxin peroxidase</fullName>
    </alternativeName>
    <alternativeName>
        <fullName evidence="11">Thioredoxin-dependent peroxiredoxin Bcp</fullName>
    </alternativeName>
</protein>
<feature type="active site" description="Cysteine sulfenic acid (-SOH) intermediate; for peroxidase activity" evidence="13">
    <location>
        <position position="46"/>
    </location>
</feature>
<dbReference type="PROSITE" id="PS51352">
    <property type="entry name" value="THIOREDOXIN_2"/>
    <property type="match status" value="1"/>
</dbReference>
<dbReference type="KEGG" id="ptan:CRYO30217_01276"/>
<keyword evidence="8" id="KW-0676">Redox-active center</keyword>
<dbReference type="FunFam" id="3.40.30.10:FF:000007">
    <property type="entry name" value="Thioredoxin-dependent thiol peroxidase"/>
    <property type="match status" value="1"/>
</dbReference>
<dbReference type="InterPro" id="IPR024706">
    <property type="entry name" value="Peroxiredoxin_AhpC-typ"/>
</dbReference>
<keyword evidence="4 15" id="KW-0575">Peroxidase</keyword>
<evidence type="ECO:0000256" key="6">
    <source>
        <dbReference type="ARBA" id="ARBA00023002"/>
    </source>
</evidence>
<evidence type="ECO:0000256" key="12">
    <source>
        <dbReference type="ARBA" id="ARBA00049091"/>
    </source>
</evidence>
<comment type="function">
    <text evidence="1">Thiol-specific peroxidase that catalyzes the reduction of hydrogen peroxide and organic hydroperoxides to water and alcohols, respectively. Plays a role in cell protection against oxidative stress by detoxifying peroxides and as sensor of hydrogen peroxide-mediated signaling events.</text>
</comment>
<dbReference type="AlphaFoldDB" id="A0A916NB54"/>
<dbReference type="InterPro" id="IPR036249">
    <property type="entry name" value="Thioredoxin-like_sf"/>
</dbReference>
<evidence type="ECO:0000256" key="8">
    <source>
        <dbReference type="ARBA" id="ARBA00023284"/>
    </source>
</evidence>
<dbReference type="PANTHER" id="PTHR42801">
    <property type="entry name" value="THIOREDOXIN-DEPENDENT PEROXIDE REDUCTASE"/>
    <property type="match status" value="1"/>
</dbReference>
<feature type="domain" description="Thioredoxin" evidence="14">
    <location>
        <begin position="4"/>
        <end position="153"/>
    </location>
</feature>
<keyword evidence="5" id="KW-0049">Antioxidant</keyword>
<dbReference type="PIRSF" id="PIRSF000239">
    <property type="entry name" value="AHPC"/>
    <property type="match status" value="1"/>
</dbReference>
<evidence type="ECO:0000256" key="1">
    <source>
        <dbReference type="ARBA" id="ARBA00003330"/>
    </source>
</evidence>
<reference evidence="15" key="1">
    <citation type="submission" date="2021-04" db="EMBL/GenBank/DDBJ databases">
        <authorList>
            <person name="Rodrigo-Torres L."/>
            <person name="Arahal R. D."/>
            <person name="Lucena T."/>
        </authorList>
    </citation>
    <scope>NUCLEOTIDE SEQUENCE</scope>
    <source>
        <strain evidence="15">AS29M-1</strain>
    </source>
</reference>
<evidence type="ECO:0000256" key="4">
    <source>
        <dbReference type="ARBA" id="ARBA00022559"/>
    </source>
</evidence>
<dbReference type="Proteomes" id="UP000683507">
    <property type="component" value="Chromosome"/>
</dbReference>
<dbReference type="GO" id="GO:0005737">
    <property type="term" value="C:cytoplasm"/>
    <property type="evidence" value="ECO:0007669"/>
    <property type="project" value="TreeGrafter"/>
</dbReference>
<organism evidence="15 16">
    <name type="scientific">Parvicella tangerina</name>
    <dbReference type="NCBI Taxonomy" id="2829795"/>
    <lineage>
        <taxon>Bacteria</taxon>
        <taxon>Pseudomonadati</taxon>
        <taxon>Bacteroidota</taxon>
        <taxon>Flavobacteriia</taxon>
        <taxon>Flavobacteriales</taxon>
        <taxon>Parvicellaceae</taxon>
        <taxon>Parvicella</taxon>
    </lineage>
</organism>
<dbReference type="GO" id="GO:0034599">
    <property type="term" value="P:cellular response to oxidative stress"/>
    <property type="evidence" value="ECO:0007669"/>
    <property type="project" value="TreeGrafter"/>
</dbReference>
<comment type="subunit">
    <text evidence="2">Monomer.</text>
</comment>
<evidence type="ECO:0000256" key="9">
    <source>
        <dbReference type="ARBA" id="ARBA00032824"/>
    </source>
</evidence>
<evidence type="ECO:0000313" key="16">
    <source>
        <dbReference type="Proteomes" id="UP000683507"/>
    </source>
</evidence>
<gene>
    <name evidence="15" type="primary">bcp_1</name>
    <name evidence="15" type="ORF">CRYO30217_01276</name>
</gene>
<keyword evidence="16" id="KW-1185">Reference proteome</keyword>
<dbReference type="EMBL" id="OU015584">
    <property type="protein sequence ID" value="CAG5080366.1"/>
    <property type="molecule type" value="Genomic_DNA"/>
</dbReference>
<evidence type="ECO:0000259" key="14">
    <source>
        <dbReference type="PROSITE" id="PS51352"/>
    </source>
</evidence>
<dbReference type="Gene3D" id="3.40.30.10">
    <property type="entry name" value="Glutaredoxin"/>
    <property type="match status" value="1"/>
</dbReference>
<dbReference type="GO" id="GO:0008379">
    <property type="term" value="F:thioredoxin peroxidase activity"/>
    <property type="evidence" value="ECO:0007669"/>
    <property type="project" value="TreeGrafter"/>
</dbReference>
<dbReference type="PANTHER" id="PTHR42801:SF4">
    <property type="entry name" value="AHPC_TSA FAMILY PROTEIN"/>
    <property type="match status" value="1"/>
</dbReference>